<dbReference type="RefSeq" id="WP_008235016.1">
    <property type="nucleotide sequence ID" value="NZ_CAIY01000069.1"/>
</dbReference>
<dbReference type="PANTHER" id="PTHR12558">
    <property type="entry name" value="CELL DIVISION CYCLE 16,23,27"/>
    <property type="match status" value="1"/>
</dbReference>
<dbReference type="InterPro" id="IPR011990">
    <property type="entry name" value="TPR-like_helical_dom_sf"/>
</dbReference>
<dbReference type="SUPFAM" id="SSF48452">
    <property type="entry name" value="TPR-like"/>
    <property type="match status" value="1"/>
</dbReference>
<dbReference type="EMBL" id="CAIY01000069">
    <property type="protein sequence ID" value="CCH67887.1"/>
    <property type="molecule type" value="Genomic_DNA"/>
</dbReference>
<comment type="caution">
    <text evidence="3">The sequence shown here is derived from an EMBL/GenBank/DDBJ whole genome shotgun (WGS) entry which is preliminary data.</text>
</comment>
<reference evidence="3 4" key="1">
    <citation type="submission" date="2012-05" db="EMBL/GenBank/DDBJ databases">
        <authorList>
            <person name="Hilton J."/>
        </authorList>
    </citation>
    <scope>NUCLEOTIDE SEQUENCE [LARGE SCALE GENOMIC DNA]</scope>
    <source>
        <strain evidence="3 4">HH01</strain>
    </source>
</reference>
<accession>M1WZT7</accession>
<dbReference type="SMART" id="SM00028">
    <property type="entry name" value="TPR"/>
    <property type="match status" value="4"/>
</dbReference>
<feature type="repeat" description="TPR" evidence="1">
    <location>
        <begin position="175"/>
        <end position="208"/>
    </location>
</feature>
<keyword evidence="4" id="KW-1185">Reference proteome</keyword>
<evidence type="ECO:0000256" key="2">
    <source>
        <dbReference type="SAM" id="SignalP"/>
    </source>
</evidence>
<keyword evidence="2" id="KW-0732">Signal</keyword>
<evidence type="ECO:0000313" key="4">
    <source>
        <dbReference type="Proteomes" id="UP000053051"/>
    </source>
</evidence>
<organism evidence="3 4">
    <name type="scientific">Richelia intracellularis HH01</name>
    <dbReference type="NCBI Taxonomy" id="1165094"/>
    <lineage>
        <taxon>Bacteria</taxon>
        <taxon>Bacillati</taxon>
        <taxon>Cyanobacteriota</taxon>
        <taxon>Cyanophyceae</taxon>
        <taxon>Nostocales</taxon>
        <taxon>Nostocaceae</taxon>
        <taxon>Richelia</taxon>
    </lineage>
</organism>
<dbReference type="PANTHER" id="PTHR12558:SF13">
    <property type="entry name" value="CELL DIVISION CYCLE PROTEIN 27 HOMOLOG"/>
    <property type="match status" value="1"/>
</dbReference>
<dbReference type="AlphaFoldDB" id="M1WZT7"/>
<sequence>MYRRIFLIVSILLVKSIAATMPSLAQAQVLIARKSSPEVVNLLNKGRELFGAEDYERAITVYQKAAVLEPGNHTIPAGIGFLQAKKGDFRSALISYRRAIALNQNSSDYYYAVAYVHGNLGNIKAAKEAYRKAIQLNRNNKNAYLGLMITQSYLGDYGAVEWAYKKLLELDPINARAYELMGAEMKKQGRRQEAVNKFKKARSLYQSKGETDGVIRVDIMLKNLGI</sequence>
<dbReference type="Gene3D" id="1.25.40.10">
    <property type="entry name" value="Tetratricopeptide repeat domain"/>
    <property type="match status" value="2"/>
</dbReference>
<dbReference type="STRING" id="1165094.RINTHH_17320"/>
<feature type="repeat" description="TPR" evidence="1">
    <location>
        <begin position="107"/>
        <end position="140"/>
    </location>
</feature>
<feature type="repeat" description="TPR" evidence="1">
    <location>
        <begin position="39"/>
        <end position="72"/>
    </location>
</feature>
<dbReference type="PROSITE" id="PS50005">
    <property type="entry name" value="TPR"/>
    <property type="match status" value="3"/>
</dbReference>
<keyword evidence="1" id="KW-0802">TPR repeat</keyword>
<reference evidence="4" key="2">
    <citation type="submission" date="2016-01" db="EMBL/GenBank/DDBJ databases">
        <title>Diatom-associated endosymboitic cyanobacterium lacks core nitrogen metabolism enzymes.</title>
        <authorList>
            <person name="Hilton J.A."/>
            <person name="Foster R.A."/>
            <person name="Tripp H.J."/>
            <person name="Carter B.J."/>
            <person name="Zehr J.P."/>
            <person name="Villareal T.A."/>
        </authorList>
    </citation>
    <scope>NUCLEOTIDE SEQUENCE [LARGE SCALE GENOMIC DNA]</scope>
    <source>
        <strain evidence="4">HH01</strain>
    </source>
</reference>
<feature type="signal peptide" evidence="2">
    <location>
        <begin position="1"/>
        <end position="27"/>
    </location>
</feature>
<dbReference type="Proteomes" id="UP000053051">
    <property type="component" value="Unassembled WGS sequence"/>
</dbReference>
<proteinExistence type="predicted"/>
<evidence type="ECO:0000313" key="3">
    <source>
        <dbReference type="EMBL" id="CCH67887.1"/>
    </source>
</evidence>
<dbReference type="InterPro" id="IPR019734">
    <property type="entry name" value="TPR_rpt"/>
</dbReference>
<feature type="chain" id="PRO_5004019575" evidence="2">
    <location>
        <begin position="28"/>
        <end position="226"/>
    </location>
</feature>
<name>M1WZT7_9NOST</name>
<dbReference type="Pfam" id="PF13181">
    <property type="entry name" value="TPR_8"/>
    <property type="match status" value="1"/>
</dbReference>
<gene>
    <name evidence="3" type="ORF">RINTHH_17320</name>
</gene>
<evidence type="ECO:0000256" key="1">
    <source>
        <dbReference type="PROSITE-ProRule" id="PRU00339"/>
    </source>
</evidence>
<protein>
    <submittedName>
        <fullName evidence="3">TPR repeat</fullName>
    </submittedName>
</protein>